<dbReference type="RefSeq" id="XP_024890695.1">
    <property type="nucleotide sequence ID" value="XM_025034927.1"/>
</dbReference>
<organism evidence="5 6">
    <name type="scientific">Temnothorax curvispinosus</name>
    <dbReference type="NCBI Taxonomy" id="300111"/>
    <lineage>
        <taxon>Eukaryota</taxon>
        <taxon>Metazoa</taxon>
        <taxon>Ecdysozoa</taxon>
        <taxon>Arthropoda</taxon>
        <taxon>Hexapoda</taxon>
        <taxon>Insecta</taxon>
        <taxon>Pterygota</taxon>
        <taxon>Neoptera</taxon>
        <taxon>Endopterygota</taxon>
        <taxon>Hymenoptera</taxon>
        <taxon>Apocrita</taxon>
        <taxon>Aculeata</taxon>
        <taxon>Formicoidea</taxon>
        <taxon>Formicidae</taxon>
        <taxon>Myrmicinae</taxon>
        <taxon>Temnothorax</taxon>
    </lineage>
</organism>
<dbReference type="PROSITE" id="PS50097">
    <property type="entry name" value="BTB"/>
    <property type="match status" value="1"/>
</dbReference>
<dbReference type="AlphaFoldDB" id="A0A6J1RD28"/>
<evidence type="ECO:0000256" key="1">
    <source>
        <dbReference type="ARBA" id="ARBA00022441"/>
    </source>
</evidence>
<name>A0A6J1RD28_9HYME</name>
<keyword evidence="3" id="KW-0009">Actin-binding</keyword>
<proteinExistence type="predicted"/>
<feature type="domain" description="BTB" evidence="4">
    <location>
        <begin position="15"/>
        <end position="107"/>
    </location>
</feature>
<dbReference type="PANTHER" id="PTHR24412">
    <property type="entry name" value="KELCH PROTEIN"/>
    <property type="match status" value="1"/>
</dbReference>
<dbReference type="InterPro" id="IPR011333">
    <property type="entry name" value="SKP1/BTB/POZ_sf"/>
</dbReference>
<dbReference type="Gene3D" id="3.30.710.10">
    <property type="entry name" value="Potassium Channel Kv1.1, Chain A"/>
    <property type="match status" value="1"/>
</dbReference>
<dbReference type="Proteomes" id="UP000504618">
    <property type="component" value="Unplaced"/>
</dbReference>
<dbReference type="PANTHER" id="PTHR24412:SF489">
    <property type="entry name" value="RING FINGER DOMAIN AND KELCH REPEAT-CONTAINING PROTEIN DDB_G0271372"/>
    <property type="match status" value="1"/>
</dbReference>
<dbReference type="GeneID" id="112466696"/>
<gene>
    <name evidence="6 7" type="primary">LOC112466696</name>
</gene>
<evidence type="ECO:0000256" key="3">
    <source>
        <dbReference type="ARBA" id="ARBA00023203"/>
    </source>
</evidence>
<keyword evidence="5" id="KW-1185">Reference proteome</keyword>
<sequence length="564" mass="65929">MESNSEEGNSGKPRETVTLVLKEERFEVEKQKLIDKSQYFAALLSANFIEYGQTEHIVNYDISSILLQDFIGWTHDKIAFTSATSYDFEELDRLLSLLELGVLFAADKLIEDITDKLERHFMLPIYAIKIWLLAQKLNINVLRDLSLAVCLDRFDELPLDSIYELSKEHFMKLIGNINLRATESHLLDITREWMNHHDDFTIPLDILKKKKQKILQSIISCEDNNGEQYIHCWDGNNFFELTSFEYPPDIVEHASTSSSLEGMQITARRYQLYLCGGEYGIGSGIFNKNVWRYSLISKKWILETVMPVERRDMITVFLKDKLHLVGGLGRDQQLLKTIDIYDTYTGVWTSSRAKIPYTFFSVPEHFIFNAKLIIVYQYYSFIYFPDEDTWVNQDPLYSIRLYSAPSDAPILTKTMSCYIDVADRDKIVVKTITETCNVEGCNNIIKIFSYPTKKKSARVIYDNPRVRQISSDENNDRYFFVLIPFFREYREKMEEKPAALLCSNLDIIVHNKHRTLHLHSIPIQDPRKLRSLFFTEKNSVRRFIYLEDNLLHPAHLHTTNLDSI</sequence>
<dbReference type="InterPro" id="IPR015915">
    <property type="entry name" value="Kelch-typ_b-propeller"/>
</dbReference>
<evidence type="ECO:0000313" key="5">
    <source>
        <dbReference type="Proteomes" id="UP000504618"/>
    </source>
</evidence>
<reference evidence="6 7" key="1">
    <citation type="submission" date="2025-04" db="UniProtKB">
        <authorList>
            <consortium name="RefSeq"/>
        </authorList>
    </citation>
    <scope>IDENTIFICATION</scope>
    <source>
        <tissue evidence="6 7">Whole body</tissue>
    </source>
</reference>
<protein>
    <submittedName>
        <fullName evidence="6 7">Uncharacterized protein LOC112466696 isoform X1</fullName>
    </submittedName>
</protein>
<evidence type="ECO:0000313" key="6">
    <source>
        <dbReference type="RefSeq" id="XP_024890695.1"/>
    </source>
</evidence>
<accession>A0A6J1RD28</accession>
<keyword evidence="1" id="KW-0880">Kelch repeat</keyword>
<dbReference type="Gene3D" id="2.120.10.80">
    <property type="entry name" value="Kelch-type beta propeller"/>
    <property type="match status" value="1"/>
</dbReference>
<dbReference type="InterPro" id="IPR000210">
    <property type="entry name" value="BTB/POZ_dom"/>
</dbReference>
<evidence type="ECO:0000313" key="7">
    <source>
        <dbReference type="RefSeq" id="XP_024890696.1"/>
    </source>
</evidence>
<dbReference type="RefSeq" id="XP_024890696.1">
    <property type="nucleotide sequence ID" value="XM_025034928.1"/>
</dbReference>
<dbReference type="SUPFAM" id="SSF117281">
    <property type="entry name" value="Kelch motif"/>
    <property type="match status" value="1"/>
</dbReference>
<keyword evidence="2" id="KW-0677">Repeat</keyword>
<evidence type="ECO:0000259" key="4">
    <source>
        <dbReference type="PROSITE" id="PS50097"/>
    </source>
</evidence>
<evidence type="ECO:0000256" key="2">
    <source>
        <dbReference type="ARBA" id="ARBA00022737"/>
    </source>
</evidence>
<dbReference type="OrthoDB" id="10027872at2759"/>